<dbReference type="Pfam" id="PF22936">
    <property type="entry name" value="Pol_BBD"/>
    <property type="match status" value="1"/>
</dbReference>
<dbReference type="WBParaSite" id="SVE_0094100.1">
    <property type="protein sequence ID" value="SVE_0094100.1"/>
    <property type="gene ID" value="SVE_0094100"/>
</dbReference>
<dbReference type="Proteomes" id="UP000035680">
    <property type="component" value="Unassembled WGS sequence"/>
</dbReference>
<accession>A0A0K0EWN8</accession>
<dbReference type="InterPro" id="IPR054722">
    <property type="entry name" value="PolX-like_BBD"/>
</dbReference>
<protein>
    <submittedName>
        <fullName evidence="3">Gag_pre-integrs domain-containing protein</fullName>
    </submittedName>
</protein>
<name>A0A0K0EWN8_STRVS</name>
<evidence type="ECO:0000259" key="1">
    <source>
        <dbReference type="Pfam" id="PF22936"/>
    </source>
</evidence>
<feature type="domain" description="Retrovirus-related Pol polyprotein from transposon TNT 1-94-like beta-barrel" evidence="1">
    <location>
        <begin position="87"/>
        <end position="158"/>
    </location>
</feature>
<sequence length="249" mass="28266">MDTESKVIQQRLLPMTNLNENTKESTMYVKKDYSKRSSIVRIRNVIIVEVLDISLINVILRNMNTKLIDNEWICNTILDKSNSNLVILDSGSSVHAFSNLHFLKNVKNISPKILKTADGSKVQVNKAGTFSLLGQELHDVLYVPQFHTNLLSLGKLLQNFNLDKKDDNLFLKSSNINIPVLTINNMLTINLQQDVCLNLTKCDDTDSFHKRFGHTNLKSKEKTLHKTFKNIFSSCSSCSAIKICRITHS</sequence>
<proteinExistence type="predicted"/>
<reference evidence="3" key="2">
    <citation type="submission" date="2015-08" db="UniProtKB">
        <authorList>
            <consortium name="WormBaseParasite"/>
        </authorList>
    </citation>
    <scope>IDENTIFICATION</scope>
</reference>
<reference evidence="2" key="1">
    <citation type="submission" date="2014-07" db="EMBL/GenBank/DDBJ databases">
        <authorList>
            <person name="Martin A.A"/>
            <person name="De Silva N."/>
        </authorList>
    </citation>
    <scope>NUCLEOTIDE SEQUENCE</scope>
</reference>
<evidence type="ECO:0000313" key="2">
    <source>
        <dbReference type="Proteomes" id="UP000035680"/>
    </source>
</evidence>
<evidence type="ECO:0000313" key="3">
    <source>
        <dbReference type="WBParaSite" id="SVE_0094100.1"/>
    </source>
</evidence>
<keyword evidence="2" id="KW-1185">Reference proteome</keyword>
<dbReference type="AlphaFoldDB" id="A0A0K0EWN8"/>
<organism evidence="2 3">
    <name type="scientific">Strongyloides venezuelensis</name>
    <name type="common">Threadworm</name>
    <dbReference type="NCBI Taxonomy" id="75913"/>
    <lineage>
        <taxon>Eukaryota</taxon>
        <taxon>Metazoa</taxon>
        <taxon>Ecdysozoa</taxon>
        <taxon>Nematoda</taxon>
        <taxon>Chromadorea</taxon>
        <taxon>Rhabditida</taxon>
        <taxon>Tylenchina</taxon>
        <taxon>Panagrolaimomorpha</taxon>
        <taxon>Strongyloidoidea</taxon>
        <taxon>Strongyloididae</taxon>
        <taxon>Strongyloides</taxon>
    </lineage>
</organism>
<dbReference type="STRING" id="75913.A0A0K0EWN8"/>